<evidence type="ECO:0000256" key="2">
    <source>
        <dbReference type="SAM" id="SignalP"/>
    </source>
</evidence>
<evidence type="ECO:0000313" key="3">
    <source>
        <dbReference type="EMBL" id="KAG9252437.1"/>
    </source>
</evidence>
<dbReference type="OrthoDB" id="4843554at2759"/>
<name>A0A9P7ZIP4_9HYPO</name>
<dbReference type="AlphaFoldDB" id="A0A9P7ZIP4"/>
<accession>A0A9P7ZIP4</accession>
<feature type="chain" id="PRO_5040371558" description="Protein CAP22" evidence="2">
    <location>
        <begin position="18"/>
        <end position="185"/>
    </location>
</feature>
<feature type="compositionally biased region" description="Low complexity" evidence="1">
    <location>
        <begin position="147"/>
        <end position="163"/>
    </location>
</feature>
<sequence length="185" mass="19189">MHSVLIPGLLVILPALAEELRAADVPKACETICGPIVELTNTCDIDPSEANDGNDERKKLRLRGTEEDEDGDEAIEAECICKNTSFDVANIMALCASCIAQNGGTTEDADKIMSQCSFSSTSYALSATIAVKEVQVEATKPATALGSSTTDSSSPSSPADESNSGRLAVSLAAVVGISFATLMVL</sequence>
<evidence type="ECO:0008006" key="5">
    <source>
        <dbReference type="Google" id="ProtNLM"/>
    </source>
</evidence>
<feature type="signal peptide" evidence="2">
    <location>
        <begin position="1"/>
        <end position="17"/>
    </location>
</feature>
<reference evidence="3" key="1">
    <citation type="journal article" date="2021" name="IMA Fungus">
        <title>Genomic characterization of three marine fungi, including Emericellopsis atlantica sp. nov. with signatures of a generalist lifestyle and marine biomass degradation.</title>
        <authorList>
            <person name="Hagestad O.C."/>
            <person name="Hou L."/>
            <person name="Andersen J.H."/>
            <person name="Hansen E.H."/>
            <person name="Altermark B."/>
            <person name="Li C."/>
            <person name="Kuhnert E."/>
            <person name="Cox R.J."/>
            <person name="Crous P.W."/>
            <person name="Spatafora J.W."/>
            <person name="Lail K."/>
            <person name="Amirebrahimi M."/>
            <person name="Lipzen A."/>
            <person name="Pangilinan J."/>
            <person name="Andreopoulos W."/>
            <person name="Hayes R.D."/>
            <person name="Ng V."/>
            <person name="Grigoriev I.V."/>
            <person name="Jackson S.A."/>
            <person name="Sutton T.D.S."/>
            <person name="Dobson A.D.W."/>
            <person name="Rama T."/>
        </authorList>
    </citation>
    <scope>NUCLEOTIDE SEQUENCE</scope>
    <source>
        <strain evidence="3">TS7</strain>
    </source>
</reference>
<evidence type="ECO:0000313" key="4">
    <source>
        <dbReference type="Proteomes" id="UP000887229"/>
    </source>
</evidence>
<keyword evidence="4" id="KW-1185">Reference proteome</keyword>
<feature type="region of interest" description="Disordered" evidence="1">
    <location>
        <begin position="44"/>
        <end position="69"/>
    </location>
</feature>
<feature type="region of interest" description="Disordered" evidence="1">
    <location>
        <begin position="142"/>
        <end position="163"/>
    </location>
</feature>
<protein>
    <recommendedName>
        <fullName evidence="5">Protein CAP22</fullName>
    </recommendedName>
</protein>
<comment type="caution">
    <text evidence="3">The sequence shown here is derived from an EMBL/GenBank/DDBJ whole genome shotgun (WGS) entry which is preliminary data.</text>
</comment>
<dbReference type="GeneID" id="70297965"/>
<dbReference type="RefSeq" id="XP_046116361.1">
    <property type="nucleotide sequence ID" value="XM_046267062.1"/>
</dbReference>
<organism evidence="3 4">
    <name type="scientific">Emericellopsis atlantica</name>
    <dbReference type="NCBI Taxonomy" id="2614577"/>
    <lineage>
        <taxon>Eukaryota</taxon>
        <taxon>Fungi</taxon>
        <taxon>Dikarya</taxon>
        <taxon>Ascomycota</taxon>
        <taxon>Pezizomycotina</taxon>
        <taxon>Sordariomycetes</taxon>
        <taxon>Hypocreomycetidae</taxon>
        <taxon>Hypocreales</taxon>
        <taxon>Bionectriaceae</taxon>
        <taxon>Emericellopsis</taxon>
    </lineage>
</organism>
<proteinExistence type="predicted"/>
<dbReference type="Proteomes" id="UP000887229">
    <property type="component" value="Unassembled WGS sequence"/>
</dbReference>
<evidence type="ECO:0000256" key="1">
    <source>
        <dbReference type="SAM" id="MobiDB-lite"/>
    </source>
</evidence>
<keyword evidence="2" id="KW-0732">Signal</keyword>
<gene>
    <name evidence="3" type="ORF">F5Z01DRAFT_751933</name>
</gene>
<dbReference type="EMBL" id="MU251262">
    <property type="protein sequence ID" value="KAG9252437.1"/>
    <property type="molecule type" value="Genomic_DNA"/>
</dbReference>